<comment type="caution">
    <text evidence="3">The sequence shown here is derived from an EMBL/GenBank/DDBJ whole genome shotgun (WGS) entry which is preliminary data.</text>
</comment>
<reference evidence="3" key="1">
    <citation type="submission" date="2022-01" db="EMBL/GenBank/DDBJ databases">
        <title>Genome Sequence Resource for Two Populations of Ditylenchus destructor, the Migratory Endoparasitic Phytonematode.</title>
        <authorList>
            <person name="Zhang H."/>
            <person name="Lin R."/>
            <person name="Xie B."/>
        </authorList>
    </citation>
    <scope>NUCLEOTIDE SEQUENCE</scope>
    <source>
        <strain evidence="3">BazhouSP</strain>
    </source>
</reference>
<dbReference type="PANTHER" id="PTHR10398:SF2">
    <property type="entry name" value="AFADIN"/>
    <property type="match status" value="1"/>
</dbReference>
<feature type="region of interest" description="Disordered" evidence="1">
    <location>
        <begin position="145"/>
        <end position="173"/>
    </location>
</feature>
<evidence type="ECO:0000259" key="2">
    <source>
        <dbReference type="PROSITE" id="PS51126"/>
    </source>
</evidence>
<accession>A0AAD4MNA5</accession>
<evidence type="ECO:0000313" key="4">
    <source>
        <dbReference type="Proteomes" id="UP001201812"/>
    </source>
</evidence>
<evidence type="ECO:0000313" key="3">
    <source>
        <dbReference type="EMBL" id="KAI1700157.1"/>
    </source>
</evidence>
<dbReference type="Pfam" id="PF01843">
    <property type="entry name" value="DIL"/>
    <property type="match status" value="1"/>
</dbReference>
<protein>
    <submittedName>
        <fullName evidence="3">DIL domain-containing protein</fullName>
    </submittedName>
</protein>
<organism evidence="3 4">
    <name type="scientific">Ditylenchus destructor</name>
    <dbReference type="NCBI Taxonomy" id="166010"/>
    <lineage>
        <taxon>Eukaryota</taxon>
        <taxon>Metazoa</taxon>
        <taxon>Ecdysozoa</taxon>
        <taxon>Nematoda</taxon>
        <taxon>Chromadorea</taxon>
        <taxon>Rhabditida</taxon>
        <taxon>Tylenchina</taxon>
        <taxon>Tylenchomorpha</taxon>
        <taxon>Sphaerularioidea</taxon>
        <taxon>Anguinidae</taxon>
        <taxon>Anguininae</taxon>
        <taxon>Ditylenchus</taxon>
    </lineage>
</organism>
<dbReference type="EMBL" id="JAKKPZ010000154">
    <property type="protein sequence ID" value="KAI1700157.1"/>
    <property type="molecule type" value="Genomic_DNA"/>
</dbReference>
<feature type="domain" description="Dilute" evidence="2">
    <location>
        <begin position="1"/>
        <end position="65"/>
    </location>
</feature>
<dbReference type="PANTHER" id="PTHR10398">
    <property type="entry name" value="AFADIN"/>
    <property type="match status" value="1"/>
</dbReference>
<dbReference type="GO" id="GO:0032880">
    <property type="term" value="P:regulation of protein localization"/>
    <property type="evidence" value="ECO:0007669"/>
    <property type="project" value="TreeGrafter"/>
</dbReference>
<feature type="compositionally biased region" description="Low complexity" evidence="1">
    <location>
        <begin position="153"/>
        <end position="165"/>
    </location>
</feature>
<name>A0AAD4MNA5_9BILA</name>
<dbReference type="InterPro" id="IPR028842">
    <property type="entry name" value="Afadin"/>
</dbReference>
<evidence type="ECO:0000256" key="1">
    <source>
        <dbReference type="SAM" id="MobiDB-lite"/>
    </source>
</evidence>
<dbReference type="Proteomes" id="UP001201812">
    <property type="component" value="Unassembled WGS sequence"/>
</dbReference>
<sequence>MDRINQTVNLLITPKTNDQIASLGATCYKLNSLQVRYLLESYITEEYEPRVGSELIDHVVYLASTQADMMAQQDGESVQLEESQHLMLPFLFPQDGYIVETLRGVPGELASYVTALQSKGLCRVIAQNDSNGFWNGHMSIEDSLAPSHNKSDSLMSSSSIGTASSRTGGEAPPKMARQYHLIDGIGDANYAIMNKTKSLNNGFGTEREQAQSVDNGSQRRWPEIIRVVIRRAPNEGIGLSIVAAQFQLYVFIPEFAILQKCYYMYTSVE</sequence>
<dbReference type="InterPro" id="IPR002710">
    <property type="entry name" value="Dilute_dom"/>
</dbReference>
<keyword evidence="4" id="KW-1185">Reference proteome</keyword>
<gene>
    <name evidence="3" type="ORF">DdX_16878</name>
</gene>
<dbReference type="PROSITE" id="PS51126">
    <property type="entry name" value="DILUTE"/>
    <property type="match status" value="1"/>
</dbReference>
<dbReference type="AlphaFoldDB" id="A0AAD4MNA5"/>
<proteinExistence type="predicted"/>
<dbReference type="GO" id="GO:0050839">
    <property type="term" value="F:cell adhesion molecule binding"/>
    <property type="evidence" value="ECO:0007669"/>
    <property type="project" value="TreeGrafter"/>
</dbReference>
<dbReference type="GO" id="GO:0005912">
    <property type="term" value="C:adherens junction"/>
    <property type="evidence" value="ECO:0007669"/>
    <property type="project" value="TreeGrafter"/>
</dbReference>